<reference evidence="8 9" key="1">
    <citation type="submission" date="2019-05" db="EMBL/GenBank/DDBJ databases">
        <title>Georgenia *** sp. nov., and Georgenia *** sp. nov., isolated from the intestinal contents of plateau pika (Ochotona curzoniae) in the Qinghai-Tibet plateau of China.</title>
        <authorList>
            <person name="Tian Z."/>
        </authorList>
    </citation>
    <scope>NUCLEOTIDE SEQUENCE [LARGE SCALE GENOMIC DNA]</scope>
    <source>
        <strain evidence="8 9">Z294</strain>
    </source>
</reference>
<comment type="subcellular location">
    <subcellularLocation>
        <location evidence="1">Cell membrane</location>
    </subcellularLocation>
</comment>
<organism evidence="8 9">
    <name type="scientific">Georgenia wutianyii</name>
    <dbReference type="NCBI Taxonomy" id="2585135"/>
    <lineage>
        <taxon>Bacteria</taxon>
        <taxon>Bacillati</taxon>
        <taxon>Actinomycetota</taxon>
        <taxon>Actinomycetes</taxon>
        <taxon>Micrococcales</taxon>
        <taxon>Bogoriellaceae</taxon>
        <taxon>Georgenia</taxon>
    </lineage>
</organism>
<keyword evidence="2" id="KW-1003">Cell membrane</keyword>
<evidence type="ECO:0000256" key="6">
    <source>
        <dbReference type="SAM" id="Phobius"/>
    </source>
</evidence>
<dbReference type="EMBL" id="CP040899">
    <property type="protein sequence ID" value="QDB79268.1"/>
    <property type="molecule type" value="Genomic_DNA"/>
</dbReference>
<evidence type="ECO:0000313" key="9">
    <source>
        <dbReference type="Proteomes" id="UP000313948"/>
    </source>
</evidence>
<keyword evidence="5 6" id="KW-0472">Membrane</keyword>
<gene>
    <name evidence="8" type="ORF">FE251_07725</name>
</gene>
<evidence type="ECO:0000256" key="2">
    <source>
        <dbReference type="ARBA" id="ARBA00022475"/>
    </source>
</evidence>
<proteinExistence type="predicted"/>
<evidence type="ECO:0000256" key="3">
    <source>
        <dbReference type="ARBA" id="ARBA00022692"/>
    </source>
</evidence>
<dbReference type="Proteomes" id="UP000313948">
    <property type="component" value="Chromosome"/>
</dbReference>
<keyword evidence="3 6" id="KW-0812">Transmembrane</keyword>
<dbReference type="RefSeq" id="WP_139071902.1">
    <property type="nucleotide sequence ID" value="NZ_CP040899.1"/>
</dbReference>
<feature type="transmembrane region" description="Helical" evidence="6">
    <location>
        <begin position="76"/>
        <end position="97"/>
    </location>
</feature>
<sequence length="107" mass="10969">MSAQRGRRRISARAFTVGALTVALLVACVVSVWASGHPDGLEYVAESEGFIGEASESAAAASPFADYSVAGLPTGLSVAIVGLVGCAVTFAVAWGVGRLTRGRTRER</sequence>
<evidence type="ECO:0000259" key="7">
    <source>
        <dbReference type="Pfam" id="PF13190"/>
    </source>
</evidence>
<name>A0ABX5VPG3_9MICO</name>
<evidence type="ECO:0000256" key="5">
    <source>
        <dbReference type="ARBA" id="ARBA00023136"/>
    </source>
</evidence>
<evidence type="ECO:0000313" key="8">
    <source>
        <dbReference type="EMBL" id="QDB79268.1"/>
    </source>
</evidence>
<feature type="transmembrane region" description="Helical" evidence="6">
    <location>
        <begin position="12"/>
        <end position="34"/>
    </location>
</feature>
<keyword evidence="9" id="KW-1185">Reference proteome</keyword>
<dbReference type="Pfam" id="PF13190">
    <property type="entry name" value="PDGLE"/>
    <property type="match status" value="1"/>
</dbReference>
<keyword evidence="4 6" id="KW-1133">Transmembrane helix</keyword>
<dbReference type="InterPro" id="IPR025937">
    <property type="entry name" value="PDGLE_dom"/>
</dbReference>
<accession>A0ABX5VPG3</accession>
<protein>
    <submittedName>
        <fullName evidence="8">Cobalt ABC transporter permease</fullName>
    </submittedName>
</protein>
<evidence type="ECO:0000256" key="4">
    <source>
        <dbReference type="ARBA" id="ARBA00022989"/>
    </source>
</evidence>
<feature type="domain" description="PDGLE" evidence="7">
    <location>
        <begin position="13"/>
        <end position="101"/>
    </location>
</feature>
<evidence type="ECO:0000256" key="1">
    <source>
        <dbReference type="ARBA" id="ARBA00004236"/>
    </source>
</evidence>
<dbReference type="PROSITE" id="PS51257">
    <property type="entry name" value="PROKAR_LIPOPROTEIN"/>
    <property type="match status" value="1"/>
</dbReference>